<dbReference type="InterPro" id="IPR035906">
    <property type="entry name" value="MetI-like_sf"/>
</dbReference>
<evidence type="ECO:0000256" key="7">
    <source>
        <dbReference type="RuleBase" id="RU363032"/>
    </source>
</evidence>
<dbReference type="PANTHER" id="PTHR30151">
    <property type="entry name" value="ALKANE SULFONATE ABC TRANSPORTER-RELATED, MEMBRANE SUBUNIT"/>
    <property type="match status" value="1"/>
</dbReference>
<evidence type="ECO:0000256" key="5">
    <source>
        <dbReference type="ARBA" id="ARBA00022989"/>
    </source>
</evidence>
<proteinExistence type="inferred from homology"/>
<dbReference type="InterPro" id="IPR000515">
    <property type="entry name" value="MetI-like"/>
</dbReference>
<feature type="domain" description="ABC transmembrane type-1" evidence="8">
    <location>
        <begin position="81"/>
        <end position="261"/>
    </location>
</feature>
<evidence type="ECO:0000256" key="3">
    <source>
        <dbReference type="ARBA" id="ARBA00022475"/>
    </source>
</evidence>
<evidence type="ECO:0000256" key="6">
    <source>
        <dbReference type="ARBA" id="ARBA00023136"/>
    </source>
</evidence>
<gene>
    <name evidence="9" type="ORF">C3942_17670</name>
</gene>
<dbReference type="CDD" id="cd06261">
    <property type="entry name" value="TM_PBP2"/>
    <property type="match status" value="1"/>
</dbReference>
<comment type="subcellular location">
    <subcellularLocation>
        <location evidence="1 7">Cell membrane</location>
        <topology evidence="1 7">Multi-pass membrane protein</topology>
    </subcellularLocation>
</comment>
<keyword evidence="10" id="KW-1185">Reference proteome</keyword>
<feature type="transmembrane region" description="Helical" evidence="7">
    <location>
        <begin position="84"/>
        <end position="108"/>
    </location>
</feature>
<feature type="transmembrane region" description="Helical" evidence="7">
    <location>
        <begin position="200"/>
        <end position="219"/>
    </location>
</feature>
<comment type="similarity">
    <text evidence="7">Belongs to the binding-protein-dependent transport system permease family.</text>
</comment>
<dbReference type="GO" id="GO:0055085">
    <property type="term" value="P:transmembrane transport"/>
    <property type="evidence" value="ECO:0007669"/>
    <property type="project" value="InterPro"/>
</dbReference>
<evidence type="ECO:0000256" key="4">
    <source>
        <dbReference type="ARBA" id="ARBA00022692"/>
    </source>
</evidence>
<dbReference type="PROSITE" id="PS50928">
    <property type="entry name" value="ABC_TM1"/>
    <property type="match status" value="1"/>
</dbReference>
<evidence type="ECO:0000256" key="2">
    <source>
        <dbReference type="ARBA" id="ARBA00022448"/>
    </source>
</evidence>
<evidence type="ECO:0000313" key="9">
    <source>
        <dbReference type="EMBL" id="PPE72607.1"/>
    </source>
</evidence>
<dbReference type="SUPFAM" id="SSF161098">
    <property type="entry name" value="MetI-like"/>
    <property type="match status" value="1"/>
</dbReference>
<name>A0A2S5TCL3_9GAMM</name>
<organism evidence="9 10">
    <name type="scientific">Solimonas fluminis</name>
    <dbReference type="NCBI Taxonomy" id="2086571"/>
    <lineage>
        <taxon>Bacteria</taxon>
        <taxon>Pseudomonadati</taxon>
        <taxon>Pseudomonadota</taxon>
        <taxon>Gammaproteobacteria</taxon>
        <taxon>Nevskiales</taxon>
        <taxon>Nevskiaceae</taxon>
        <taxon>Solimonas</taxon>
    </lineage>
</organism>
<feature type="transmembrane region" description="Helical" evidence="7">
    <location>
        <begin position="239"/>
        <end position="257"/>
    </location>
</feature>
<dbReference type="GO" id="GO:0016301">
    <property type="term" value="F:kinase activity"/>
    <property type="evidence" value="ECO:0007669"/>
    <property type="project" value="UniProtKB-KW"/>
</dbReference>
<feature type="transmembrane region" description="Helical" evidence="7">
    <location>
        <begin position="115"/>
        <end position="134"/>
    </location>
</feature>
<keyword evidence="4 7" id="KW-0812">Transmembrane</keyword>
<evidence type="ECO:0000313" key="10">
    <source>
        <dbReference type="Proteomes" id="UP000238220"/>
    </source>
</evidence>
<keyword evidence="9" id="KW-0418">Kinase</keyword>
<dbReference type="Gene3D" id="1.10.3720.10">
    <property type="entry name" value="MetI-like"/>
    <property type="match status" value="1"/>
</dbReference>
<keyword evidence="9" id="KW-0808">Transferase</keyword>
<protein>
    <submittedName>
        <fullName evidence="9">Lipid kinase</fullName>
    </submittedName>
</protein>
<evidence type="ECO:0000256" key="1">
    <source>
        <dbReference type="ARBA" id="ARBA00004651"/>
    </source>
</evidence>
<dbReference type="GO" id="GO:0005886">
    <property type="term" value="C:plasma membrane"/>
    <property type="evidence" value="ECO:0007669"/>
    <property type="project" value="UniProtKB-SubCell"/>
</dbReference>
<dbReference type="OrthoDB" id="258894at2"/>
<dbReference type="EMBL" id="PSNW01000011">
    <property type="protein sequence ID" value="PPE72607.1"/>
    <property type="molecule type" value="Genomic_DNA"/>
</dbReference>
<keyword evidence="6 7" id="KW-0472">Membrane</keyword>
<comment type="caution">
    <text evidence="9">The sequence shown here is derived from an EMBL/GenBank/DDBJ whole genome shotgun (WGS) entry which is preliminary data.</text>
</comment>
<dbReference type="Pfam" id="PF00528">
    <property type="entry name" value="BPD_transp_1"/>
    <property type="match status" value="1"/>
</dbReference>
<dbReference type="AlphaFoldDB" id="A0A2S5TCL3"/>
<reference evidence="9 10" key="1">
    <citation type="submission" date="2018-02" db="EMBL/GenBank/DDBJ databases">
        <title>Genome sequencing of Solimonas sp. HR-BB.</title>
        <authorList>
            <person name="Lee Y."/>
            <person name="Jeon C.O."/>
        </authorList>
    </citation>
    <scope>NUCLEOTIDE SEQUENCE [LARGE SCALE GENOMIC DNA]</scope>
    <source>
        <strain evidence="9 10">HR-BB</strain>
    </source>
</reference>
<dbReference type="RefSeq" id="WP_104231693.1">
    <property type="nucleotide sequence ID" value="NZ_PSNW01000011.1"/>
</dbReference>
<evidence type="ECO:0000259" key="8">
    <source>
        <dbReference type="PROSITE" id="PS50928"/>
    </source>
</evidence>
<keyword evidence="3" id="KW-1003">Cell membrane</keyword>
<dbReference type="Proteomes" id="UP000238220">
    <property type="component" value="Unassembled WGS sequence"/>
</dbReference>
<sequence length="275" mass="30082">MKKRVINRFPGQGAAAVLGLLPFLLLLLAYAWGSQVRLEANPEDKLLPAMSSLAAAVERVALEPNRRTGELQLWADSAASLQRLAAGLAVASLLALVTGLATGMVPYVRAALAPFVRVLSMVPPMAILPILFIVFGLGELSKVVLIVLGIAPCMMRDLQQRVMELPSEQLVKAQTLGAHSGQILWRVVLPQTLPRLIDSLRLNLGPAFLFLIAAEAIAAESGLGYRIFLVRRYLAMDTILPYVVWITLLAFLMDLALRGVSRWAFPWFHQGQERA</sequence>
<dbReference type="PANTHER" id="PTHR30151:SF25">
    <property type="entry name" value="TAURINE TRANSPORT SYSTEM PERMEASE PROTEIN TAUC"/>
    <property type="match status" value="1"/>
</dbReference>
<keyword evidence="5 7" id="KW-1133">Transmembrane helix</keyword>
<accession>A0A2S5TCL3</accession>
<dbReference type="GO" id="GO:0010438">
    <property type="term" value="P:cellular response to sulfur starvation"/>
    <property type="evidence" value="ECO:0007669"/>
    <property type="project" value="TreeGrafter"/>
</dbReference>
<keyword evidence="2 7" id="KW-0813">Transport</keyword>